<organism evidence="2 3">
    <name type="scientific">Metabacillus elymi</name>
    <dbReference type="NCBI Taxonomy" id="2745198"/>
    <lineage>
        <taxon>Bacteria</taxon>
        <taxon>Bacillati</taxon>
        <taxon>Bacillota</taxon>
        <taxon>Bacilli</taxon>
        <taxon>Bacillales</taxon>
        <taxon>Bacillaceae</taxon>
        <taxon>Metabacillus</taxon>
    </lineage>
</organism>
<dbReference type="NCBIfam" id="NF041644">
    <property type="entry name" value="CBO0543_fam"/>
    <property type="match status" value="1"/>
</dbReference>
<accession>A0ABX6S328</accession>
<keyword evidence="1" id="KW-1133">Transmembrane helix</keyword>
<evidence type="ECO:0000256" key="1">
    <source>
        <dbReference type="SAM" id="Phobius"/>
    </source>
</evidence>
<sequence>MLNEEKYIDLIKKQYENVDKANTEIFNLWYENSFLGWEWWVNLLLTFLPWIIWLKLRPKDSADRLLYIGFLVMIITCGLDFIGIALGLWVYIHKLVPIIPTFAPYDFSILPVIVMLLLQYKPHVSPYIKAFLFAIIGSFIGEPFFKWIDFYEEIKWNSFFSFPIYFLIFLIAYYVSKRNGFSPFNNTKGK</sequence>
<feature type="transmembrane region" description="Helical" evidence="1">
    <location>
        <begin position="154"/>
        <end position="175"/>
    </location>
</feature>
<reference evidence="2 3" key="1">
    <citation type="submission" date="2020-06" db="EMBL/GenBank/DDBJ databases">
        <title>Metabacillus dokdonensis sp. nov., isolated from the rhizosphere of Elymus tsukushiensis, a plant native to the Dokdo Islands, Republic of Korea.</title>
        <authorList>
            <person name="Lee S.Y."/>
            <person name="Hwang Y.J."/>
            <person name="Son J.S."/>
            <person name="Ghim S.Y."/>
        </authorList>
    </citation>
    <scope>NUCLEOTIDE SEQUENCE [LARGE SCALE GENOMIC DNA]</scope>
    <source>
        <strain evidence="2 3">KUDC1714</strain>
    </source>
</reference>
<dbReference type="InterPro" id="IPR048147">
    <property type="entry name" value="CBO0543-like"/>
</dbReference>
<proteinExistence type="predicted"/>
<dbReference type="EMBL" id="CP055263">
    <property type="protein sequence ID" value="QNF27256.1"/>
    <property type="molecule type" value="Genomic_DNA"/>
</dbReference>
<feature type="transmembrane region" description="Helical" evidence="1">
    <location>
        <begin position="37"/>
        <end position="54"/>
    </location>
</feature>
<dbReference type="Proteomes" id="UP000515490">
    <property type="component" value="Chromosome"/>
</dbReference>
<keyword evidence="1" id="KW-0472">Membrane</keyword>
<protein>
    <submittedName>
        <fullName evidence="2">Uncharacterized protein</fullName>
    </submittedName>
</protein>
<feature type="transmembrane region" description="Helical" evidence="1">
    <location>
        <begin position="130"/>
        <end position="148"/>
    </location>
</feature>
<feature type="transmembrane region" description="Helical" evidence="1">
    <location>
        <begin position="98"/>
        <end position="118"/>
    </location>
</feature>
<keyword evidence="1" id="KW-0812">Transmembrane</keyword>
<keyword evidence="3" id="KW-1185">Reference proteome</keyword>
<gene>
    <name evidence="2" type="ORF">HUW50_06855</name>
</gene>
<dbReference type="RefSeq" id="WP_066329420.1">
    <property type="nucleotide sequence ID" value="NZ_CP055263.1"/>
</dbReference>
<feature type="transmembrane region" description="Helical" evidence="1">
    <location>
        <begin position="66"/>
        <end position="92"/>
    </location>
</feature>
<evidence type="ECO:0000313" key="2">
    <source>
        <dbReference type="EMBL" id="QNF27256.1"/>
    </source>
</evidence>
<evidence type="ECO:0000313" key="3">
    <source>
        <dbReference type="Proteomes" id="UP000515490"/>
    </source>
</evidence>
<name>A0ABX6S328_9BACI</name>